<reference evidence="4 5" key="1">
    <citation type="journal article" date="2019" name="Int. J. Syst. Evol. Microbiol.">
        <title>The Global Catalogue of Microorganisms (GCM) 10K type strain sequencing project: providing services to taxonomists for standard genome sequencing and annotation.</title>
        <authorList>
            <consortium name="The Broad Institute Genomics Platform"/>
            <consortium name="The Broad Institute Genome Sequencing Center for Infectious Disease"/>
            <person name="Wu L."/>
            <person name="Ma J."/>
        </authorList>
    </citation>
    <scope>NUCLEOTIDE SEQUENCE [LARGE SCALE GENOMIC DNA]</scope>
    <source>
        <strain evidence="4 5">JCM 15589</strain>
    </source>
</reference>
<evidence type="ECO:0000259" key="3">
    <source>
        <dbReference type="Pfam" id="PF13490"/>
    </source>
</evidence>
<feature type="transmembrane region" description="Helical" evidence="2">
    <location>
        <begin position="189"/>
        <end position="208"/>
    </location>
</feature>
<dbReference type="InterPro" id="IPR013324">
    <property type="entry name" value="RNA_pol_sigma_r3/r4-like"/>
</dbReference>
<dbReference type="SUPFAM" id="SSF88659">
    <property type="entry name" value="Sigma3 and sigma4 domains of RNA polymerase sigma factors"/>
    <property type="match status" value="1"/>
</dbReference>
<name>A0ABN2JF60_9MICO</name>
<dbReference type="InterPro" id="IPR027383">
    <property type="entry name" value="Znf_put"/>
</dbReference>
<dbReference type="RefSeq" id="WP_344248316.1">
    <property type="nucleotide sequence ID" value="NZ_BAAAPM010000003.1"/>
</dbReference>
<keyword evidence="2" id="KW-1133">Transmembrane helix</keyword>
<sequence length="485" mass="48337">MGATDGSARPGDVDAVINRMRDAAAARGHDDGPGAPGTVDADVLRTVLATLPHDDQRLLWAHHVRRRDVGTIAAELGSHARVVGRRLRRAERRLAAAFAAAHARACPPGCLEVRTALHEYAGHRLAPRRRTVLEEHLFGCDGCMRAFIDVRQASWALRDAAPLLLTGAVAAGAGPVVVGATAAGSAGGAGVAGLGSLGAALAGGWEWLRAQVLRLGGWGRAGLVGAGTVAAVVVASFAVALVTGGAPTGAVPVVAASGSPAPSAGATNPEPTGPADDGSTGDGSTVEGATGNGATDEVEPAPSDAGTTGPSTLPPQDPTTDGDPGPAEPAPTDSPAGQGDTGFTGSASEPARSATPDESPAARPTTTPTAEPAPTTTPGPTPQPTTTPAPLPSAEPTSPVEATTRSVTLAVPASTLPRLYLVVPTGDDARVVRVTTSDPWLTPFSGARGWYVGGLGRAGSVVVEVEAAAGAAPGARLERLGRWHD</sequence>
<dbReference type="InterPro" id="IPR036388">
    <property type="entry name" value="WH-like_DNA-bd_sf"/>
</dbReference>
<keyword evidence="2" id="KW-0812">Transmembrane</keyword>
<comment type="caution">
    <text evidence="4">The sequence shown here is derived from an EMBL/GenBank/DDBJ whole genome shotgun (WGS) entry which is preliminary data.</text>
</comment>
<feature type="compositionally biased region" description="Pro residues" evidence="1">
    <location>
        <begin position="375"/>
        <end position="393"/>
    </location>
</feature>
<gene>
    <name evidence="4" type="ORF">GCM10009809_20950</name>
</gene>
<feature type="compositionally biased region" description="Low complexity" evidence="1">
    <location>
        <begin position="257"/>
        <end position="267"/>
    </location>
</feature>
<feature type="domain" description="Putative zinc-finger" evidence="3">
    <location>
        <begin position="110"/>
        <end position="143"/>
    </location>
</feature>
<feature type="transmembrane region" description="Helical" evidence="2">
    <location>
        <begin position="220"/>
        <end position="242"/>
    </location>
</feature>
<feature type="compositionally biased region" description="Low complexity" evidence="1">
    <location>
        <begin position="358"/>
        <end position="374"/>
    </location>
</feature>
<feature type="transmembrane region" description="Helical" evidence="2">
    <location>
        <begin position="161"/>
        <end position="183"/>
    </location>
</feature>
<dbReference type="Gene3D" id="1.10.10.10">
    <property type="entry name" value="Winged helix-like DNA-binding domain superfamily/Winged helix DNA-binding domain"/>
    <property type="match status" value="1"/>
</dbReference>
<evidence type="ECO:0000313" key="4">
    <source>
        <dbReference type="EMBL" id="GAA1724977.1"/>
    </source>
</evidence>
<keyword evidence="2" id="KW-0472">Membrane</keyword>
<protein>
    <recommendedName>
        <fullName evidence="3">Putative zinc-finger domain-containing protein</fullName>
    </recommendedName>
</protein>
<feature type="region of interest" description="Disordered" evidence="1">
    <location>
        <begin position="257"/>
        <end position="406"/>
    </location>
</feature>
<keyword evidence="5" id="KW-1185">Reference proteome</keyword>
<dbReference type="Proteomes" id="UP001501138">
    <property type="component" value="Unassembled WGS sequence"/>
</dbReference>
<accession>A0ABN2JF60</accession>
<evidence type="ECO:0000256" key="1">
    <source>
        <dbReference type="SAM" id="MobiDB-lite"/>
    </source>
</evidence>
<dbReference type="Pfam" id="PF13490">
    <property type="entry name" value="zf-HC2"/>
    <property type="match status" value="1"/>
</dbReference>
<dbReference type="EMBL" id="BAAAPM010000003">
    <property type="protein sequence ID" value="GAA1724977.1"/>
    <property type="molecule type" value="Genomic_DNA"/>
</dbReference>
<evidence type="ECO:0000313" key="5">
    <source>
        <dbReference type="Proteomes" id="UP001501138"/>
    </source>
</evidence>
<organism evidence="4 5">
    <name type="scientific">Isoptericola hypogeus</name>
    <dbReference type="NCBI Taxonomy" id="300179"/>
    <lineage>
        <taxon>Bacteria</taxon>
        <taxon>Bacillati</taxon>
        <taxon>Actinomycetota</taxon>
        <taxon>Actinomycetes</taxon>
        <taxon>Micrococcales</taxon>
        <taxon>Promicromonosporaceae</taxon>
        <taxon>Isoptericola</taxon>
    </lineage>
</organism>
<proteinExistence type="predicted"/>
<evidence type="ECO:0000256" key="2">
    <source>
        <dbReference type="SAM" id="Phobius"/>
    </source>
</evidence>